<dbReference type="Pfam" id="PF00635">
    <property type="entry name" value="Motile_Sperm"/>
    <property type="match status" value="1"/>
</dbReference>
<keyword evidence="1" id="KW-0963">Cytoplasm</keyword>
<evidence type="ECO:0000256" key="1">
    <source>
        <dbReference type="RuleBase" id="RU003425"/>
    </source>
</evidence>
<dbReference type="PANTHER" id="PTHR22947:SF39">
    <property type="entry name" value="MSP DOMAIN-CONTAINING PROTEIN"/>
    <property type="match status" value="1"/>
</dbReference>
<keyword evidence="1" id="KW-0206">Cytoskeleton</keyword>
<reference evidence="6" key="1">
    <citation type="submission" date="2022-11" db="UniProtKB">
        <authorList>
            <consortium name="WormBaseParasite"/>
        </authorList>
    </citation>
    <scope>IDENTIFICATION</scope>
</reference>
<dbReference type="PROSITE" id="PS50202">
    <property type="entry name" value="MSP"/>
    <property type="match status" value="1"/>
</dbReference>
<feature type="compositionally biased region" description="Basic and acidic residues" evidence="2">
    <location>
        <begin position="114"/>
        <end position="127"/>
    </location>
</feature>
<dbReference type="InterPro" id="IPR000535">
    <property type="entry name" value="MSP_dom"/>
</dbReference>
<feature type="chain" id="PRO_5037504264" description="Major sperm protein" evidence="3">
    <location>
        <begin position="31"/>
        <end position="315"/>
    </location>
</feature>
<comment type="function">
    <text evidence="1">Central component in molecular interactions underlying sperm crawling. Forms an extensive filament system that extends from sperm villipoda, along the leading edge of the pseudopod.</text>
</comment>
<feature type="compositionally biased region" description="Polar residues" evidence="2">
    <location>
        <begin position="49"/>
        <end position="68"/>
    </location>
</feature>
<dbReference type="WBParaSite" id="jg19900">
    <property type="protein sequence ID" value="jg19900"/>
    <property type="gene ID" value="jg19900"/>
</dbReference>
<evidence type="ECO:0000259" key="4">
    <source>
        <dbReference type="PROSITE" id="PS50202"/>
    </source>
</evidence>
<keyword evidence="3" id="KW-0732">Signal</keyword>
<sequence>MCYDLLLICSLFSTSVFLLLCGKRKKAAQAFPPVNNSVAQSVVNVPQSKKISATPSQVKTTEQKNNIAENKKPEDKPEPSIQLNFSESKNVRKEQSVNKASLKAAGNGEDLNEEDKVMPSEDGAERVDKLSQPIETVNKSKKGMPADEEEKQVMRSERMDFGDASKICKKRDVEEGSGLDSDDQINIAAPNSLEQQDAKFSKQTKELTVNPVELIFSRKGGTVILRVVNLSNKRMAIKMKCTDNENYAFDPVFFLMEPKSTRYVEIAREKAPAKNAQAGVYYTQAPAEVVSAEEVFTSSVPTDKVKFIIIPISVL</sequence>
<name>A0A915DIS6_9BILA</name>
<evidence type="ECO:0000256" key="2">
    <source>
        <dbReference type="SAM" id="MobiDB-lite"/>
    </source>
</evidence>
<dbReference type="InterPro" id="IPR051774">
    <property type="entry name" value="Sperm-specific_class_P"/>
</dbReference>
<dbReference type="InterPro" id="IPR013783">
    <property type="entry name" value="Ig-like_fold"/>
</dbReference>
<feature type="compositionally biased region" description="Basic and acidic residues" evidence="2">
    <location>
        <begin position="69"/>
        <end position="78"/>
    </location>
</feature>
<dbReference type="InterPro" id="IPR008962">
    <property type="entry name" value="PapD-like_sf"/>
</dbReference>
<evidence type="ECO:0000313" key="5">
    <source>
        <dbReference type="Proteomes" id="UP000887574"/>
    </source>
</evidence>
<dbReference type="SUPFAM" id="SSF49354">
    <property type="entry name" value="PapD-like"/>
    <property type="match status" value="1"/>
</dbReference>
<feature type="domain" description="MSP" evidence="4">
    <location>
        <begin position="206"/>
        <end position="310"/>
    </location>
</feature>
<protein>
    <recommendedName>
        <fullName evidence="1">Major sperm protein</fullName>
    </recommendedName>
</protein>
<dbReference type="PANTHER" id="PTHR22947">
    <property type="entry name" value="MAJOR SPERM PROTEIN"/>
    <property type="match status" value="1"/>
</dbReference>
<dbReference type="Gene3D" id="2.60.40.10">
    <property type="entry name" value="Immunoglobulins"/>
    <property type="match status" value="1"/>
</dbReference>
<organism evidence="5 6">
    <name type="scientific">Ditylenchus dipsaci</name>
    <dbReference type="NCBI Taxonomy" id="166011"/>
    <lineage>
        <taxon>Eukaryota</taxon>
        <taxon>Metazoa</taxon>
        <taxon>Ecdysozoa</taxon>
        <taxon>Nematoda</taxon>
        <taxon>Chromadorea</taxon>
        <taxon>Rhabditida</taxon>
        <taxon>Tylenchina</taxon>
        <taxon>Tylenchomorpha</taxon>
        <taxon>Sphaerularioidea</taxon>
        <taxon>Anguinidae</taxon>
        <taxon>Anguininae</taxon>
        <taxon>Ditylenchus</taxon>
    </lineage>
</organism>
<proteinExistence type="predicted"/>
<feature type="region of interest" description="Disordered" evidence="2">
    <location>
        <begin position="48"/>
        <end position="127"/>
    </location>
</feature>
<dbReference type="AlphaFoldDB" id="A0A915DIS6"/>
<evidence type="ECO:0000256" key="3">
    <source>
        <dbReference type="SAM" id="SignalP"/>
    </source>
</evidence>
<dbReference type="Proteomes" id="UP000887574">
    <property type="component" value="Unplaced"/>
</dbReference>
<accession>A0A915DIS6</accession>
<evidence type="ECO:0000313" key="6">
    <source>
        <dbReference type="WBParaSite" id="jg19900"/>
    </source>
</evidence>
<keyword evidence="5" id="KW-1185">Reference proteome</keyword>
<feature type="signal peptide" evidence="3">
    <location>
        <begin position="1"/>
        <end position="30"/>
    </location>
</feature>